<evidence type="ECO:0000313" key="2">
    <source>
        <dbReference type="Proteomes" id="UP001374535"/>
    </source>
</evidence>
<name>A0AAQ3NU86_VIGMU</name>
<proteinExistence type="predicted"/>
<gene>
    <name evidence="1" type="ORF">V8G54_013179</name>
</gene>
<keyword evidence="2" id="KW-1185">Reference proteome</keyword>
<sequence length="361" mass="40279">MGDVCDVLREVGSTLGERWLEEATWVALALRLAKRIANNTSPSKVIGNSLRKTHSSGVQRLTGSYKPLNVHNNSSWDPGVGHFGRERVKLHSMVDPRQFYILTRSVSFQDNLWSLGIPRTLHTSRNIFVSQVLVRVFRNPRGDARFLMLEAQALCSKFCELDIEGSDLDSHCRHSSDFPFADSDEVGHPLLELLQVNLLLDTYGLKFSIVLPTLFILLLYEHLHLLKKGGYLVDFYLLGEFIDLLVVTIESPTVGVNFLNQILRVAFEISNEILKLLQAPMAITAISNSSIESGFSSAQHKNMKLVAAGGKKPKRCNSRGVRIVGSRIYDSDNGKTCHQLAKSECGYVRESGNYVENGNFG</sequence>
<protein>
    <submittedName>
        <fullName evidence="1">Uncharacterized protein</fullName>
    </submittedName>
</protein>
<dbReference type="EMBL" id="CP144697">
    <property type="protein sequence ID" value="WVZ15613.1"/>
    <property type="molecule type" value="Genomic_DNA"/>
</dbReference>
<reference evidence="1 2" key="1">
    <citation type="journal article" date="2023" name="Life. Sci Alliance">
        <title>Evolutionary insights into 3D genome organization and epigenetic landscape of Vigna mungo.</title>
        <authorList>
            <person name="Junaid A."/>
            <person name="Singh B."/>
            <person name="Bhatia S."/>
        </authorList>
    </citation>
    <scope>NUCLEOTIDE SEQUENCE [LARGE SCALE GENOMIC DNA]</scope>
    <source>
        <strain evidence="1">Urdbean</strain>
    </source>
</reference>
<accession>A0AAQ3NU86</accession>
<dbReference type="AlphaFoldDB" id="A0AAQ3NU86"/>
<organism evidence="1 2">
    <name type="scientific">Vigna mungo</name>
    <name type="common">Black gram</name>
    <name type="synonym">Phaseolus mungo</name>
    <dbReference type="NCBI Taxonomy" id="3915"/>
    <lineage>
        <taxon>Eukaryota</taxon>
        <taxon>Viridiplantae</taxon>
        <taxon>Streptophyta</taxon>
        <taxon>Embryophyta</taxon>
        <taxon>Tracheophyta</taxon>
        <taxon>Spermatophyta</taxon>
        <taxon>Magnoliopsida</taxon>
        <taxon>eudicotyledons</taxon>
        <taxon>Gunneridae</taxon>
        <taxon>Pentapetalae</taxon>
        <taxon>rosids</taxon>
        <taxon>fabids</taxon>
        <taxon>Fabales</taxon>
        <taxon>Fabaceae</taxon>
        <taxon>Papilionoideae</taxon>
        <taxon>50 kb inversion clade</taxon>
        <taxon>NPAAA clade</taxon>
        <taxon>indigoferoid/millettioid clade</taxon>
        <taxon>Phaseoleae</taxon>
        <taxon>Vigna</taxon>
    </lineage>
</organism>
<evidence type="ECO:0000313" key="1">
    <source>
        <dbReference type="EMBL" id="WVZ15613.1"/>
    </source>
</evidence>
<dbReference type="Proteomes" id="UP001374535">
    <property type="component" value="Chromosome 4"/>
</dbReference>